<keyword evidence="8" id="KW-1185">Reference proteome</keyword>
<evidence type="ECO:0000313" key="8">
    <source>
        <dbReference type="Proteomes" id="UP000252770"/>
    </source>
</evidence>
<evidence type="ECO:0000313" key="7">
    <source>
        <dbReference type="EMBL" id="RCK70536.1"/>
    </source>
</evidence>
<feature type="transmembrane region" description="Helical" evidence="6">
    <location>
        <begin position="20"/>
        <end position="40"/>
    </location>
</feature>
<evidence type="ECO:0000256" key="2">
    <source>
        <dbReference type="ARBA" id="ARBA00007165"/>
    </source>
</evidence>
<evidence type="ECO:0000256" key="1">
    <source>
        <dbReference type="ARBA" id="ARBA00004370"/>
    </source>
</evidence>
<evidence type="ECO:0000256" key="3">
    <source>
        <dbReference type="ARBA" id="ARBA00022692"/>
    </source>
</evidence>
<gene>
    <name evidence="7" type="ORF">DT076_03605</name>
</gene>
<dbReference type="InterPro" id="IPR045214">
    <property type="entry name" value="Surf1/Surf4"/>
</dbReference>
<dbReference type="PROSITE" id="PS50895">
    <property type="entry name" value="SURF1"/>
    <property type="match status" value="1"/>
</dbReference>
<keyword evidence="5 6" id="KW-0472">Membrane</keyword>
<reference evidence="7 8" key="1">
    <citation type="submission" date="2018-07" db="EMBL/GenBank/DDBJ databases">
        <title>Desertimonas flava gen. nov. sp. nov.</title>
        <authorList>
            <person name="Liu S."/>
        </authorList>
    </citation>
    <scope>NUCLEOTIDE SEQUENCE [LARGE SCALE GENOMIC DNA]</scope>
    <source>
        <strain evidence="7 8">16Sb5-5</strain>
    </source>
</reference>
<proteinExistence type="inferred from homology"/>
<dbReference type="PANTHER" id="PTHR23427:SF2">
    <property type="entry name" value="SURFEIT LOCUS PROTEIN 1"/>
    <property type="match status" value="1"/>
</dbReference>
<evidence type="ECO:0000256" key="4">
    <source>
        <dbReference type="ARBA" id="ARBA00022989"/>
    </source>
</evidence>
<organism evidence="7 8">
    <name type="scientific">Desertihabitans brevis</name>
    <dbReference type="NCBI Taxonomy" id="2268447"/>
    <lineage>
        <taxon>Bacteria</taxon>
        <taxon>Bacillati</taxon>
        <taxon>Actinomycetota</taxon>
        <taxon>Actinomycetes</taxon>
        <taxon>Propionibacteriales</taxon>
        <taxon>Propionibacteriaceae</taxon>
        <taxon>Desertihabitans</taxon>
    </lineage>
</organism>
<protein>
    <recommendedName>
        <fullName evidence="6">SURF1-like protein</fullName>
    </recommendedName>
</protein>
<keyword evidence="4 6" id="KW-1133">Transmembrane helix</keyword>
<dbReference type="Proteomes" id="UP000252770">
    <property type="component" value="Unassembled WGS sequence"/>
</dbReference>
<dbReference type="AlphaFoldDB" id="A0A367YXB5"/>
<dbReference type="CDD" id="cd06662">
    <property type="entry name" value="SURF1"/>
    <property type="match status" value="1"/>
</dbReference>
<accession>A0A367YXB5</accession>
<dbReference type="InterPro" id="IPR002994">
    <property type="entry name" value="Surf1/Shy1"/>
</dbReference>
<keyword evidence="6" id="KW-1003">Cell membrane</keyword>
<dbReference type="PANTHER" id="PTHR23427">
    <property type="entry name" value="SURFEIT LOCUS PROTEIN"/>
    <property type="match status" value="1"/>
</dbReference>
<comment type="caution">
    <text evidence="7">The sequence shown here is derived from an EMBL/GenBank/DDBJ whole genome shotgun (WGS) entry which is preliminary data.</text>
</comment>
<name>A0A367YXB5_9ACTN</name>
<evidence type="ECO:0000256" key="5">
    <source>
        <dbReference type="ARBA" id="ARBA00023136"/>
    </source>
</evidence>
<keyword evidence="3 6" id="KW-0812">Transmembrane</keyword>
<feature type="transmembrane region" description="Helical" evidence="6">
    <location>
        <begin position="226"/>
        <end position="245"/>
    </location>
</feature>
<dbReference type="GO" id="GO:0005886">
    <property type="term" value="C:plasma membrane"/>
    <property type="evidence" value="ECO:0007669"/>
    <property type="project" value="UniProtKB-SubCell"/>
</dbReference>
<dbReference type="EMBL" id="QOUI01000002">
    <property type="protein sequence ID" value="RCK70536.1"/>
    <property type="molecule type" value="Genomic_DNA"/>
</dbReference>
<sequence>MGWRRERHYPVGVQRLWLRWLVLALFCVVVVVAFVTLGRWQLSRLEERRAENAQVEAQRQAPPVGVDEALGDEVADAEQWRRVELTGEFDAGQQVHVRNRRNGEVRGFEVLTPLRLADGRSVWVSRGFVAETRGIPETLPAPPAGEVDVLGWLRRNEQGREALITPAQGSVRLVNTPALASTVPYPVLTTGWVAAFEITPVDPQPGYAALDPVQPPAPTEGNHLSYALQWFAFTAIAVGGVVVLVRGDLRERRRERAGAPD</sequence>
<comment type="subcellular location">
    <subcellularLocation>
        <location evidence="6">Cell membrane</location>
        <topology evidence="6">Multi-pass membrane protein</topology>
    </subcellularLocation>
    <subcellularLocation>
        <location evidence="1">Membrane</location>
    </subcellularLocation>
</comment>
<evidence type="ECO:0000256" key="6">
    <source>
        <dbReference type="RuleBase" id="RU363076"/>
    </source>
</evidence>
<comment type="similarity">
    <text evidence="2 6">Belongs to the SURF1 family.</text>
</comment>
<dbReference type="Pfam" id="PF02104">
    <property type="entry name" value="SURF1"/>
    <property type="match status" value="1"/>
</dbReference>